<dbReference type="InterPro" id="IPR015425">
    <property type="entry name" value="FH2_Formin"/>
</dbReference>
<feature type="region of interest" description="Disordered" evidence="1">
    <location>
        <begin position="248"/>
        <end position="267"/>
    </location>
</feature>
<accession>A0A9P1C2S3</accession>
<proteinExistence type="predicted"/>
<dbReference type="Gene3D" id="1.20.58.2220">
    <property type="entry name" value="Formin, FH2 domain"/>
    <property type="match status" value="1"/>
</dbReference>
<gene>
    <name evidence="3" type="ORF">C1SCF055_LOCUS11602</name>
</gene>
<keyword evidence="6" id="KW-1185">Reference proteome</keyword>
<comment type="caution">
    <text evidence="3">The sequence shown here is derived from an EMBL/GenBank/DDBJ whole genome shotgun (WGS) entry which is preliminary data.</text>
</comment>
<reference evidence="4" key="2">
    <citation type="submission" date="2024-04" db="EMBL/GenBank/DDBJ databases">
        <authorList>
            <person name="Chen Y."/>
            <person name="Shah S."/>
            <person name="Dougan E. K."/>
            <person name="Thang M."/>
            <person name="Chan C."/>
        </authorList>
    </citation>
    <scope>NUCLEOTIDE SEQUENCE [LARGE SCALE GENOMIC DNA]</scope>
</reference>
<sequence>MGQHSSRPPVDSLQRSGGSDPITGFLLRQKRLRRWDWQKVVADGDTLLIFSWPRGRQLETLHLSEIAEVDTLLLVAPGALVVPLGFRRGAPSNATGCGSGIAPHDAAFALRLQDGKEVVFCAETAEQRSAWMKALEDWRSQPAQTAEGPLPSLPVPVQTETPPEGGKGKSKGCKGKGPPLPAAKSTLKAKAKQGPSHAPKIHGLLASRQAKDVANTIFEGETDLTAPECPSPTAKGLAPLLDQFAAKPAAADPAAPAGQGKGPLRRHDDGVQLIDRQFAQNLAIAMVRVKVQHLADAAAKMSPKYARFQDARDWDQADNLVQTLTNKPDQDPLDKIRKYLEEGKELSKLRDIEQRLAPLAPIPRALVRLQLILLAHTLDSDVQAARIKLQTLVETTNVVKNCALMKDVVKLIQETLKWNEAPGSQRSTWRTTSPVFPVGKQLERLSALKPTGNLLPKRFPRYNYVHLLAEVMLFKLDVPLAEDPFADAVPSLKTASQASPDLVYEELQKVSEGLRMTSNELCKNAASYGDGAEEEKEPREAQVFHICSDAVEAPDIQVIQMDDESEVSREDQLSSNQASNEAPVLRGWRVQVLRLPWRPKGSFWREDWKADREDGRQGATLWVLQPRLFRRPQWVKCFATVRMRHLVLQQVEEHQQEVAITLPGSEALQLTSLLASDVAKWLGSLNVAGFELLADGARYLFSVAPEEARAWIERLNTDAQRRGAGWLVMADVNSTVRAEHVWAVVQDDVKQLHCFESPLDYVMQNPSRITFFLHHNALSIVDDSHPLSPELSSAFHRLQKESATVAFVVKEELEVRISMGGPEGRANFAAFGCSAPVLRQWLEKLQTMARAGHLRKSYGGALDFEAPRLSWMEQESGGGDSREGLGDLSPLSPKSEGGALRCESEQDDDPFAIWARLRPSFCAEMQKAVESAEQREAMQMNKQRVETVKDCDLEDSSEEEAAAADTNENSGSDSTEAEEDVPLERLKRLEKRLKYHRHGLRKALREGERDAAEILSYFGEPPAPRLRGSLASLQEFLVNVNTFAKHFACAVREVRAHHQRQRSDSLARRMGQDTSRRFARSSSTGAIGRTETAAPSGQPRRLRRTKTRLDNQAERPVLLANDIKAQLLAPGSIDPFKRGRSTKPIPAGTAVRDVPGWD</sequence>
<dbReference type="PROSITE" id="PS50003">
    <property type="entry name" value="PH_DOMAIN"/>
    <property type="match status" value="1"/>
</dbReference>
<evidence type="ECO:0000313" key="6">
    <source>
        <dbReference type="Proteomes" id="UP001152797"/>
    </source>
</evidence>
<feature type="region of interest" description="Disordered" evidence="1">
    <location>
        <begin position="933"/>
        <end position="983"/>
    </location>
</feature>
<feature type="region of interest" description="Disordered" evidence="1">
    <location>
        <begin position="1058"/>
        <end position="1106"/>
    </location>
</feature>
<feature type="compositionally biased region" description="Acidic residues" evidence="1">
    <location>
        <begin position="952"/>
        <end position="962"/>
    </location>
</feature>
<dbReference type="EMBL" id="CAMXCT010000857">
    <property type="protein sequence ID" value="CAI3984045.1"/>
    <property type="molecule type" value="Genomic_DNA"/>
</dbReference>
<dbReference type="EMBL" id="CAMXCT030000857">
    <property type="protein sequence ID" value="CAL4771357.1"/>
    <property type="molecule type" value="Genomic_DNA"/>
</dbReference>
<dbReference type="EMBL" id="CAMXCT020000857">
    <property type="protein sequence ID" value="CAL1137420.1"/>
    <property type="molecule type" value="Genomic_DNA"/>
</dbReference>
<dbReference type="AlphaFoldDB" id="A0A9P1C2S3"/>
<evidence type="ECO:0000313" key="3">
    <source>
        <dbReference type="EMBL" id="CAI3984045.1"/>
    </source>
</evidence>
<feature type="compositionally biased region" description="Low complexity" evidence="1">
    <location>
        <begin position="248"/>
        <end position="257"/>
    </location>
</feature>
<dbReference type="InterPro" id="IPR001849">
    <property type="entry name" value="PH_domain"/>
</dbReference>
<protein>
    <submittedName>
        <fullName evidence="5">Formin-like protein 14 (AtFH14)</fullName>
    </submittedName>
</protein>
<organism evidence="3">
    <name type="scientific">Cladocopium goreaui</name>
    <dbReference type="NCBI Taxonomy" id="2562237"/>
    <lineage>
        <taxon>Eukaryota</taxon>
        <taxon>Sar</taxon>
        <taxon>Alveolata</taxon>
        <taxon>Dinophyceae</taxon>
        <taxon>Suessiales</taxon>
        <taxon>Symbiodiniaceae</taxon>
        <taxon>Cladocopium</taxon>
    </lineage>
</organism>
<dbReference type="OrthoDB" id="427667at2759"/>
<reference evidence="3" key="1">
    <citation type="submission" date="2022-10" db="EMBL/GenBank/DDBJ databases">
        <authorList>
            <person name="Chen Y."/>
            <person name="Dougan E. K."/>
            <person name="Chan C."/>
            <person name="Rhodes N."/>
            <person name="Thang M."/>
        </authorList>
    </citation>
    <scope>NUCLEOTIDE SEQUENCE</scope>
</reference>
<evidence type="ECO:0000256" key="1">
    <source>
        <dbReference type="SAM" id="MobiDB-lite"/>
    </source>
</evidence>
<evidence type="ECO:0000259" key="2">
    <source>
        <dbReference type="PROSITE" id="PS50003"/>
    </source>
</evidence>
<dbReference type="SMART" id="SM00233">
    <property type="entry name" value="PH"/>
    <property type="match status" value="2"/>
</dbReference>
<evidence type="ECO:0000313" key="4">
    <source>
        <dbReference type="EMBL" id="CAL1137420.1"/>
    </source>
</evidence>
<evidence type="ECO:0000313" key="5">
    <source>
        <dbReference type="EMBL" id="CAL4771357.1"/>
    </source>
</evidence>
<feature type="domain" description="PH" evidence="2">
    <location>
        <begin position="19"/>
        <end position="140"/>
    </location>
</feature>
<dbReference type="CDD" id="cd00821">
    <property type="entry name" value="PH"/>
    <property type="match status" value="1"/>
</dbReference>
<dbReference type="Pfam" id="PF02181">
    <property type="entry name" value="FH2"/>
    <property type="match status" value="1"/>
</dbReference>
<feature type="region of interest" description="Disordered" evidence="1">
    <location>
        <begin position="1132"/>
        <end position="1158"/>
    </location>
</feature>
<dbReference type="InterPro" id="IPR011993">
    <property type="entry name" value="PH-like_dom_sf"/>
</dbReference>
<dbReference type="Gene3D" id="2.30.29.30">
    <property type="entry name" value="Pleckstrin-homology domain (PH domain)/Phosphotyrosine-binding domain (PTB)"/>
    <property type="match status" value="1"/>
</dbReference>
<feature type="region of interest" description="Disordered" evidence="1">
    <location>
        <begin position="873"/>
        <end position="905"/>
    </location>
</feature>
<dbReference type="InterPro" id="IPR042201">
    <property type="entry name" value="FH2_Formin_sf"/>
</dbReference>
<name>A0A9P1C2S3_9DINO</name>
<feature type="region of interest" description="Disordered" evidence="1">
    <location>
        <begin position="140"/>
        <end position="199"/>
    </location>
</feature>
<dbReference type="SUPFAM" id="SSF50729">
    <property type="entry name" value="PH domain-like"/>
    <property type="match status" value="1"/>
</dbReference>
<dbReference type="SUPFAM" id="SSF101447">
    <property type="entry name" value="Formin homology 2 domain (FH2 domain)"/>
    <property type="match status" value="1"/>
</dbReference>
<dbReference type="Proteomes" id="UP001152797">
    <property type="component" value="Unassembled WGS sequence"/>
</dbReference>
<feature type="compositionally biased region" description="Basic and acidic residues" evidence="1">
    <location>
        <begin position="1058"/>
        <end position="1076"/>
    </location>
</feature>